<reference evidence="2 3" key="1">
    <citation type="journal article" date="2016" name="PLoS ONE">
        <title>Complete Genome Sequence and Comparative Genomics of a Novel Myxobacterium Myxococcus hansupus.</title>
        <authorList>
            <person name="Sharma G."/>
            <person name="Narwani T."/>
            <person name="Subramanian S."/>
        </authorList>
    </citation>
    <scope>NUCLEOTIDE SEQUENCE [LARGE SCALE GENOMIC DNA]</scope>
    <source>
        <strain evidence="3">mixupus</strain>
    </source>
</reference>
<name>A0A0H4WVZ5_9BACT</name>
<dbReference type="AlphaFoldDB" id="A0A0H4WVZ5"/>
<dbReference type="NCBIfam" id="NF045522">
    <property type="entry name" value="MXAN_2561_fam"/>
    <property type="match status" value="1"/>
</dbReference>
<evidence type="ECO:0000259" key="1">
    <source>
        <dbReference type="PROSITE" id="PS50853"/>
    </source>
</evidence>
<dbReference type="CDD" id="cd00063">
    <property type="entry name" value="FN3"/>
    <property type="match status" value="1"/>
</dbReference>
<dbReference type="SUPFAM" id="SSF49265">
    <property type="entry name" value="Fibronectin type III"/>
    <property type="match status" value="1"/>
</dbReference>
<dbReference type="Gene3D" id="2.60.40.10">
    <property type="entry name" value="Immunoglobulins"/>
    <property type="match status" value="1"/>
</dbReference>
<feature type="domain" description="Fibronectin type-III" evidence="1">
    <location>
        <begin position="112"/>
        <end position="212"/>
    </location>
</feature>
<keyword evidence="3" id="KW-1185">Reference proteome</keyword>
<dbReference type="InterPro" id="IPR013783">
    <property type="entry name" value="Ig-like_fold"/>
</dbReference>
<proteinExistence type="predicted"/>
<dbReference type="Proteomes" id="UP000009026">
    <property type="component" value="Chromosome"/>
</dbReference>
<dbReference type="EMBL" id="CP012109">
    <property type="protein sequence ID" value="AKQ67566.1"/>
    <property type="molecule type" value="Genomic_DNA"/>
</dbReference>
<dbReference type="InterPro" id="IPR003961">
    <property type="entry name" value="FN3_dom"/>
</dbReference>
<dbReference type="InterPro" id="IPR036116">
    <property type="entry name" value="FN3_sf"/>
</dbReference>
<protein>
    <recommendedName>
        <fullName evidence="1">Fibronectin type-III domain-containing protein</fullName>
    </recommendedName>
</protein>
<dbReference type="PATRIC" id="fig|1297742.4.peg.4520"/>
<accession>A0A0H4WVZ5</accession>
<evidence type="ECO:0000313" key="2">
    <source>
        <dbReference type="EMBL" id="AKQ67566.1"/>
    </source>
</evidence>
<gene>
    <name evidence="2" type="ORF">A176_004478</name>
</gene>
<organism evidence="2 3">
    <name type="scientific">Pseudomyxococcus hansupus</name>
    <dbReference type="NCBI Taxonomy" id="1297742"/>
    <lineage>
        <taxon>Bacteria</taxon>
        <taxon>Pseudomonadati</taxon>
        <taxon>Myxococcota</taxon>
        <taxon>Myxococcia</taxon>
        <taxon>Myxococcales</taxon>
        <taxon>Cystobacterineae</taxon>
        <taxon>Myxococcaceae</taxon>
        <taxon>Pseudomyxococcus</taxon>
    </lineage>
</organism>
<dbReference type="STRING" id="1297742.A176_004478"/>
<dbReference type="KEGG" id="mym:A176_004478"/>
<evidence type="ECO:0000313" key="3">
    <source>
        <dbReference type="Proteomes" id="UP000009026"/>
    </source>
</evidence>
<sequence length="256" mass="26004">MTWTRTGNLCEPLYLWLSSDGTCNRAPAATDRTLLQIASGDTTTMSGTLSLRASEALAATGQTCESQTTEKSFRLCASTNRFVGDIIGTTCQDSVSSIGTPTIDLVYDPEPPPVPPAPAVTGLDSALSATVTVPTGATLMAVEVLSLVAGEDGGTGTGEPLVSKEQTAANTTFRLDGLENGVEYAVRAIAIDAAGNRSQPSEVTRGTPIASEGFYGGYVGAGGAETGGCTAAGGGITGCAVLASLGIWLSSRRKRS</sequence>
<dbReference type="PROSITE" id="PS50853">
    <property type="entry name" value="FN3"/>
    <property type="match status" value="1"/>
</dbReference>